<feature type="region of interest" description="Disordered" evidence="6">
    <location>
        <begin position="1"/>
        <end position="26"/>
    </location>
</feature>
<dbReference type="GO" id="GO:0003677">
    <property type="term" value="F:DNA binding"/>
    <property type="evidence" value="ECO:0007669"/>
    <property type="project" value="UniProtKB-KW"/>
</dbReference>
<gene>
    <name evidence="9" type="ORF">Aru02nite_09750</name>
</gene>
<accession>A0A8J3N8H3</accession>
<keyword evidence="4" id="KW-0238">DNA-binding</keyword>
<dbReference type="InterPro" id="IPR013324">
    <property type="entry name" value="RNA_pol_sigma_r3/r4-like"/>
</dbReference>
<dbReference type="AlphaFoldDB" id="A0A8J3N8H3"/>
<dbReference type="Proteomes" id="UP000612808">
    <property type="component" value="Unassembled WGS sequence"/>
</dbReference>
<dbReference type="InterPro" id="IPR036388">
    <property type="entry name" value="WH-like_DNA-bd_sf"/>
</dbReference>
<dbReference type="GO" id="GO:0016987">
    <property type="term" value="F:sigma factor activity"/>
    <property type="evidence" value="ECO:0007669"/>
    <property type="project" value="UniProtKB-KW"/>
</dbReference>
<dbReference type="PANTHER" id="PTHR43133:SF50">
    <property type="entry name" value="ECF RNA POLYMERASE SIGMA FACTOR SIGM"/>
    <property type="match status" value="1"/>
</dbReference>
<evidence type="ECO:0000313" key="9">
    <source>
        <dbReference type="EMBL" id="GID10086.1"/>
    </source>
</evidence>
<feature type="domain" description="RNA polymerase sigma factor 70 region 4 type 2" evidence="8">
    <location>
        <begin position="126"/>
        <end position="177"/>
    </location>
</feature>
<dbReference type="EMBL" id="BOMB01000004">
    <property type="protein sequence ID" value="GID10086.1"/>
    <property type="molecule type" value="Genomic_DNA"/>
</dbReference>
<evidence type="ECO:0000313" key="10">
    <source>
        <dbReference type="Proteomes" id="UP000612808"/>
    </source>
</evidence>
<feature type="domain" description="RNA polymerase sigma-70 region 2" evidence="7">
    <location>
        <begin position="39"/>
        <end position="103"/>
    </location>
</feature>
<proteinExistence type="inferred from homology"/>
<evidence type="ECO:0000256" key="5">
    <source>
        <dbReference type="ARBA" id="ARBA00023163"/>
    </source>
</evidence>
<dbReference type="InterPro" id="IPR039425">
    <property type="entry name" value="RNA_pol_sigma-70-like"/>
</dbReference>
<evidence type="ECO:0000256" key="3">
    <source>
        <dbReference type="ARBA" id="ARBA00023082"/>
    </source>
</evidence>
<dbReference type="InterPro" id="IPR013249">
    <property type="entry name" value="RNA_pol_sigma70_r4_t2"/>
</dbReference>
<dbReference type="SUPFAM" id="SSF88946">
    <property type="entry name" value="Sigma2 domain of RNA polymerase sigma factors"/>
    <property type="match status" value="1"/>
</dbReference>
<keyword evidence="5" id="KW-0804">Transcription</keyword>
<comment type="caution">
    <text evidence="9">The sequence shown here is derived from an EMBL/GenBank/DDBJ whole genome shotgun (WGS) entry which is preliminary data.</text>
</comment>
<evidence type="ECO:0000256" key="4">
    <source>
        <dbReference type="ARBA" id="ARBA00023125"/>
    </source>
</evidence>
<evidence type="ECO:0000259" key="7">
    <source>
        <dbReference type="Pfam" id="PF04542"/>
    </source>
</evidence>
<dbReference type="RefSeq" id="WP_373324840.1">
    <property type="nucleotide sequence ID" value="NZ_BAAAZM010000002.1"/>
</dbReference>
<comment type="similarity">
    <text evidence="1">Belongs to the sigma-70 factor family. ECF subfamily.</text>
</comment>
<dbReference type="Gene3D" id="1.10.1740.10">
    <property type="match status" value="1"/>
</dbReference>
<evidence type="ECO:0000259" key="8">
    <source>
        <dbReference type="Pfam" id="PF08281"/>
    </source>
</evidence>
<evidence type="ECO:0000256" key="6">
    <source>
        <dbReference type="SAM" id="MobiDB-lite"/>
    </source>
</evidence>
<organism evidence="9 10">
    <name type="scientific">Actinocatenispora rupis</name>
    <dbReference type="NCBI Taxonomy" id="519421"/>
    <lineage>
        <taxon>Bacteria</taxon>
        <taxon>Bacillati</taxon>
        <taxon>Actinomycetota</taxon>
        <taxon>Actinomycetes</taxon>
        <taxon>Micromonosporales</taxon>
        <taxon>Micromonosporaceae</taxon>
        <taxon>Actinocatenispora</taxon>
    </lineage>
</organism>
<dbReference type="Gene3D" id="1.10.10.10">
    <property type="entry name" value="Winged helix-like DNA-binding domain superfamily/Winged helix DNA-binding domain"/>
    <property type="match status" value="1"/>
</dbReference>
<dbReference type="Pfam" id="PF08281">
    <property type="entry name" value="Sigma70_r4_2"/>
    <property type="match status" value="1"/>
</dbReference>
<dbReference type="InterPro" id="IPR014284">
    <property type="entry name" value="RNA_pol_sigma-70_dom"/>
</dbReference>
<evidence type="ECO:0000256" key="2">
    <source>
        <dbReference type="ARBA" id="ARBA00023015"/>
    </source>
</evidence>
<protein>
    <submittedName>
        <fullName evidence="9">RNA polymerase sigma24 factor</fullName>
    </submittedName>
</protein>
<evidence type="ECO:0000256" key="1">
    <source>
        <dbReference type="ARBA" id="ARBA00010641"/>
    </source>
</evidence>
<sequence length="193" mass="21505">MVAMALASGTQGRTRPRNAPSPSGRSGLRVAQTFEEFYAAHYQAVAVQIYVAFGDRAEAQDIAQEAFLRALSRRDRLVAGGDPVAWVRRVAWNLAISRWRRLRTAFTFLRRQRDEHVPEPSPDHVALSGALATLPEQQRRAVVLHYLADLSVADIARQEGVAEGTVKSWLHRSRKALALLLRDEAVEGEVRDA</sequence>
<dbReference type="PANTHER" id="PTHR43133">
    <property type="entry name" value="RNA POLYMERASE ECF-TYPE SIGMA FACTO"/>
    <property type="match status" value="1"/>
</dbReference>
<reference evidence="9" key="1">
    <citation type="submission" date="2021-01" db="EMBL/GenBank/DDBJ databases">
        <title>Whole genome shotgun sequence of Actinocatenispora rupis NBRC 107355.</title>
        <authorList>
            <person name="Komaki H."/>
            <person name="Tamura T."/>
        </authorList>
    </citation>
    <scope>NUCLEOTIDE SEQUENCE</scope>
    <source>
        <strain evidence="9">NBRC 107355</strain>
    </source>
</reference>
<dbReference type="NCBIfam" id="TIGR02937">
    <property type="entry name" value="sigma70-ECF"/>
    <property type="match status" value="1"/>
</dbReference>
<dbReference type="GO" id="GO:0006352">
    <property type="term" value="P:DNA-templated transcription initiation"/>
    <property type="evidence" value="ECO:0007669"/>
    <property type="project" value="InterPro"/>
</dbReference>
<dbReference type="SUPFAM" id="SSF88659">
    <property type="entry name" value="Sigma3 and sigma4 domains of RNA polymerase sigma factors"/>
    <property type="match status" value="1"/>
</dbReference>
<dbReference type="InterPro" id="IPR007627">
    <property type="entry name" value="RNA_pol_sigma70_r2"/>
</dbReference>
<dbReference type="CDD" id="cd06171">
    <property type="entry name" value="Sigma70_r4"/>
    <property type="match status" value="1"/>
</dbReference>
<keyword evidence="10" id="KW-1185">Reference proteome</keyword>
<dbReference type="Pfam" id="PF04542">
    <property type="entry name" value="Sigma70_r2"/>
    <property type="match status" value="1"/>
</dbReference>
<name>A0A8J3N8H3_9ACTN</name>
<dbReference type="InterPro" id="IPR013325">
    <property type="entry name" value="RNA_pol_sigma_r2"/>
</dbReference>
<keyword evidence="2" id="KW-0805">Transcription regulation</keyword>
<keyword evidence="3" id="KW-0731">Sigma factor</keyword>